<name>A0ABU8LDF2_9MICO</name>
<sequence length="225" mass="23588">MTRRGMLTTGTALLAAAVILGILVVTLPAGATNALDVFWNNAMAQWREPWMLTAAHLLNRIGGGWIAALIVPVLVIATLVLVRRWRSAVFAAAAFIASAGLTQLLKQIFGRARPDDMLVASDFGSFPSGHTANAATLAVVLWLVFPRVWVAVLGALWVLAMALSRTILSVHWITDTIGGALVSAAAALLVAGMLVGWVSLGWTGPPGVADAAPSRSPRAEDPTLP</sequence>
<evidence type="ECO:0000313" key="4">
    <source>
        <dbReference type="Proteomes" id="UP001371224"/>
    </source>
</evidence>
<feature type="domain" description="Phosphatidic acid phosphatase type 2/haloperoxidase" evidence="2">
    <location>
        <begin position="87"/>
        <end position="191"/>
    </location>
</feature>
<comment type="caution">
    <text evidence="3">The sequence shown here is derived from an EMBL/GenBank/DDBJ whole genome shotgun (WGS) entry which is preliminary data.</text>
</comment>
<keyword evidence="1" id="KW-0472">Membrane</keyword>
<keyword evidence="1" id="KW-0812">Transmembrane</keyword>
<accession>A0ABU8LDF2</accession>
<dbReference type="RefSeq" id="WP_337332693.1">
    <property type="nucleotide sequence ID" value="NZ_JBBDGM010000009.1"/>
</dbReference>
<evidence type="ECO:0000313" key="3">
    <source>
        <dbReference type="EMBL" id="MEJ1089035.1"/>
    </source>
</evidence>
<feature type="transmembrane region" description="Helical" evidence="1">
    <location>
        <begin position="180"/>
        <end position="200"/>
    </location>
</feature>
<dbReference type="EMBL" id="JBBDGM010000009">
    <property type="protein sequence ID" value="MEJ1089035.1"/>
    <property type="molecule type" value="Genomic_DNA"/>
</dbReference>
<organism evidence="3 4">
    <name type="scientific">Microbacterium bandirmense</name>
    <dbReference type="NCBI Taxonomy" id="3122050"/>
    <lineage>
        <taxon>Bacteria</taxon>
        <taxon>Bacillati</taxon>
        <taxon>Actinomycetota</taxon>
        <taxon>Actinomycetes</taxon>
        <taxon>Micrococcales</taxon>
        <taxon>Microbacteriaceae</taxon>
        <taxon>Microbacterium</taxon>
    </lineage>
</organism>
<dbReference type="Pfam" id="PF01569">
    <property type="entry name" value="PAP2"/>
    <property type="match status" value="1"/>
</dbReference>
<feature type="transmembrane region" description="Helical" evidence="1">
    <location>
        <begin position="89"/>
        <end position="109"/>
    </location>
</feature>
<proteinExistence type="predicted"/>
<reference evidence="3 4" key="1">
    <citation type="submission" date="2024-02" db="EMBL/GenBank/DDBJ databases">
        <authorList>
            <person name="Saticioglu I.B."/>
        </authorList>
    </citation>
    <scope>NUCLEOTIDE SEQUENCE [LARGE SCALE GENOMIC DNA]</scope>
    <source>
        <strain evidence="3 4">Mu-80</strain>
    </source>
</reference>
<feature type="transmembrane region" description="Helical" evidence="1">
    <location>
        <begin position="58"/>
        <end position="82"/>
    </location>
</feature>
<dbReference type="Gene3D" id="1.20.144.10">
    <property type="entry name" value="Phosphatidic acid phosphatase type 2/haloperoxidase"/>
    <property type="match status" value="2"/>
</dbReference>
<dbReference type="Proteomes" id="UP001371224">
    <property type="component" value="Unassembled WGS sequence"/>
</dbReference>
<dbReference type="SMART" id="SM00014">
    <property type="entry name" value="acidPPc"/>
    <property type="match status" value="1"/>
</dbReference>
<keyword evidence="4" id="KW-1185">Reference proteome</keyword>
<dbReference type="PANTHER" id="PTHR14969:SF13">
    <property type="entry name" value="AT30094P"/>
    <property type="match status" value="1"/>
</dbReference>
<dbReference type="InterPro" id="IPR000326">
    <property type="entry name" value="PAP2/HPO"/>
</dbReference>
<dbReference type="InterPro" id="IPR036938">
    <property type="entry name" value="PAP2/HPO_sf"/>
</dbReference>
<keyword evidence="1" id="KW-1133">Transmembrane helix</keyword>
<protein>
    <submittedName>
        <fullName evidence="3">Phosphatase PAP2 family protein</fullName>
    </submittedName>
</protein>
<gene>
    <name evidence="3" type="ORF">WDU99_11990</name>
</gene>
<evidence type="ECO:0000256" key="1">
    <source>
        <dbReference type="SAM" id="Phobius"/>
    </source>
</evidence>
<dbReference type="SUPFAM" id="SSF48317">
    <property type="entry name" value="Acid phosphatase/Vanadium-dependent haloperoxidase"/>
    <property type="match status" value="1"/>
</dbReference>
<dbReference type="PANTHER" id="PTHR14969">
    <property type="entry name" value="SPHINGOSINE-1-PHOSPHATE PHOSPHOHYDROLASE"/>
    <property type="match status" value="1"/>
</dbReference>
<evidence type="ECO:0000259" key="2">
    <source>
        <dbReference type="SMART" id="SM00014"/>
    </source>
</evidence>
<feature type="transmembrane region" description="Helical" evidence="1">
    <location>
        <begin position="148"/>
        <end position="168"/>
    </location>
</feature>